<feature type="transmembrane region" description="Helical" evidence="1">
    <location>
        <begin position="46"/>
        <end position="66"/>
    </location>
</feature>
<dbReference type="Proteomes" id="UP001595791">
    <property type="component" value="Unassembled WGS sequence"/>
</dbReference>
<comment type="caution">
    <text evidence="2">The sequence shown here is derived from an EMBL/GenBank/DDBJ whole genome shotgun (WGS) entry which is preliminary data.</text>
</comment>
<proteinExistence type="predicted"/>
<reference evidence="3" key="1">
    <citation type="journal article" date="2019" name="Int. J. Syst. Evol. Microbiol.">
        <title>The Global Catalogue of Microorganisms (GCM) 10K type strain sequencing project: providing services to taxonomists for standard genome sequencing and annotation.</title>
        <authorList>
            <consortium name="The Broad Institute Genomics Platform"/>
            <consortium name="The Broad Institute Genome Sequencing Center for Infectious Disease"/>
            <person name="Wu L."/>
            <person name="Ma J."/>
        </authorList>
    </citation>
    <scope>NUCLEOTIDE SEQUENCE [LARGE SCALE GENOMIC DNA]</scope>
    <source>
        <strain evidence="3">LMG 29894</strain>
    </source>
</reference>
<evidence type="ECO:0000313" key="2">
    <source>
        <dbReference type="EMBL" id="MFC4158107.1"/>
    </source>
</evidence>
<keyword evidence="1" id="KW-0472">Membrane</keyword>
<dbReference type="EMBL" id="JBHSBU010000001">
    <property type="protein sequence ID" value="MFC4158107.1"/>
    <property type="molecule type" value="Genomic_DNA"/>
</dbReference>
<accession>A0ABV8MM64</accession>
<keyword evidence="3" id="KW-1185">Reference proteome</keyword>
<keyword evidence="1" id="KW-1133">Transmembrane helix</keyword>
<gene>
    <name evidence="2" type="ORF">ACFOW7_01925</name>
</gene>
<dbReference type="RefSeq" id="WP_378160432.1">
    <property type="nucleotide sequence ID" value="NZ_JBHSBU010000001.1"/>
</dbReference>
<name>A0ABV8MM64_9NEIS</name>
<organism evidence="2 3">
    <name type="scientific">Chitinimonas lacunae</name>
    <dbReference type="NCBI Taxonomy" id="1963018"/>
    <lineage>
        <taxon>Bacteria</taxon>
        <taxon>Pseudomonadati</taxon>
        <taxon>Pseudomonadota</taxon>
        <taxon>Betaproteobacteria</taxon>
        <taxon>Neisseriales</taxon>
        <taxon>Chitinibacteraceae</taxon>
        <taxon>Chitinimonas</taxon>
    </lineage>
</organism>
<feature type="transmembrane region" description="Helical" evidence="1">
    <location>
        <begin position="17"/>
        <end position="40"/>
    </location>
</feature>
<evidence type="ECO:0000313" key="3">
    <source>
        <dbReference type="Proteomes" id="UP001595791"/>
    </source>
</evidence>
<evidence type="ECO:0000256" key="1">
    <source>
        <dbReference type="SAM" id="Phobius"/>
    </source>
</evidence>
<keyword evidence="1" id="KW-0812">Transmembrane</keyword>
<sequence>MFNPNRFGRTMLRYERLFWWSMVVALCLPCVAAMIYFSYFRPDREAVLRAFGICAMFLLILGLLWAQRRRHRLELEAIDGFYFEWNRHQLRAFVDANETLWLCLEDIGQSLGRSPREIRLMRLDLDHSCLCIGPTGLHLINHAGAKRLLERRSGREMARLARYLLHDVFEVYEKRREMRTGSLTSRSGSSGR</sequence>
<protein>
    <submittedName>
        <fullName evidence="2">Uncharacterized protein</fullName>
    </submittedName>
</protein>